<dbReference type="EMBL" id="CP078145">
    <property type="protein sequence ID" value="QXN88618.1"/>
    <property type="molecule type" value="Genomic_DNA"/>
</dbReference>
<sequence>MTTRIEWLEPIAASTRRFAATVQTLTDADVSGASLIPPWTRGHVVTHVCRAGDSLVRLLGWAHTGVEVPQYRSMESRAAEIEAGAARTVAQLLADLAESAERFAEVVRALPPQAWDRSVRPRTGELRTPETLVPMRLRELEIHHVDLDAGYSFTDIPPPAARWILDDIADALQRRESDCPAMRLRATDSGFSRRIGAPETRPITVVGSQADLLGWLSGRCPVERTTLTAGADPVPNAPRWI</sequence>
<evidence type="ECO:0000313" key="3">
    <source>
        <dbReference type="Proteomes" id="UP000694257"/>
    </source>
</evidence>
<reference evidence="2 3" key="1">
    <citation type="submission" date="2021-07" db="EMBL/GenBank/DDBJ databases">
        <title>Whole Genome Sequence of Nocardia Iowensis.</title>
        <authorList>
            <person name="Lamm A."/>
            <person name="Collins-Fairclough A.M."/>
            <person name="Bunk B."/>
            <person name="Sproer C."/>
        </authorList>
    </citation>
    <scope>NUCLEOTIDE SEQUENCE [LARGE SCALE GENOMIC DNA]</scope>
    <source>
        <strain evidence="2 3">NRRL 5646</strain>
    </source>
</reference>
<organism evidence="2 3">
    <name type="scientific">Nocardia iowensis</name>
    <dbReference type="NCBI Taxonomy" id="204891"/>
    <lineage>
        <taxon>Bacteria</taxon>
        <taxon>Bacillati</taxon>
        <taxon>Actinomycetota</taxon>
        <taxon>Actinomycetes</taxon>
        <taxon>Mycobacteriales</taxon>
        <taxon>Nocardiaceae</taxon>
        <taxon>Nocardia</taxon>
    </lineage>
</organism>
<dbReference type="RefSeq" id="WP_218469501.1">
    <property type="nucleotide sequence ID" value="NZ_BAABJN010000013.1"/>
</dbReference>
<name>A0ABX8RGA1_NOCIO</name>
<protein>
    <submittedName>
        <fullName evidence="2">Maleylpyruvate isomerase family mycothiol-dependent enzyme</fullName>
    </submittedName>
</protein>
<evidence type="ECO:0000259" key="1">
    <source>
        <dbReference type="Pfam" id="PF11716"/>
    </source>
</evidence>
<evidence type="ECO:0000313" key="2">
    <source>
        <dbReference type="EMBL" id="QXN88618.1"/>
    </source>
</evidence>
<dbReference type="NCBIfam" id="TIGR03083">
    <property type="entry name" value="maleylpyruvate isomerase family mycothiol-dependent enzyme"/>
    <property type="match status" value="1"/>
</dbReference>
<dbReference type="Proteomes" id="UP000694257">
    <property type="component" value="Chromosome"/>
</dbReference>
<dbReference type="InterPro" id="IPR024344">
    <property type="entry name" value="MDMPI_metal-binding"/>
</dbReference>
<accession>A0ABX8RGA1</accession>
<gene>
    <name evidence="2" type="ORF">KV110_23795</name>
</gene>
<feature type="domain" description="Mycothiol-dependent maleylpyruvate isomerase metal-binding" evidence="1">
    <location>
        <begin position="12"/>
        <end position="147"/>
    </location>
</feature>
<keyword evidence="3" id="KW-1185">Reference proteome</keyword>
<dbReference type="InterPro" id="IPR017517">
    <property type="entry name" value="Maleyloyr_isom"/>
</dbReference>
<proteinExistence type="predicted"/>
<dbReference type="GO" id="GO:0016853">
    <property type="term" value="F:isomerase activity"/>
    <property type="evidence" value="ECO:0007669"/>
    <property type="project" value="UniProtKB-KW"/>
</dbReference>
<keyword evidence="2" id="KW-0413">Isomerase</keyword>
<dbReference type="Pfam" id="PF11716">
    <property type="entry name" value="MDMPI_N"/>
    <property type="match status" value="1"/>
</dbReference>